<dbReference type="AlphaFoldDB" id="A0A8J5X7E8"/>
<keyword evidence="1" id="KW-0472">Membrane</keyword>
<keyword evidence="1" id="KW-0812">Transmembrane</keyword>
<dbReference type="EMBL" id="JAGTXO010000064">
    <property type="protein sequence ID" value="KAG8457740.1"/>
    <property type="molecule type" value="Genomic_DNA"/>
</dbReference>
<feature type="transmembrane region" description="Helical" evidence="1">
    <location>
        <begin position="137"/>
        <end position="156"/>
    </location>
</feature>
<evidence type="ECO:0000256" key="1">
    <source>
        <dbReference type="SAM" id="Phobius"/>
    </source>
</evidence>
<evidence type="ECO:0000313" key="3">
    <source>
        <dbReference type="Proteomes" id="UP000751190"/>
    </source>
</evidence>
<organism evidence="2 3">
    <name type="scientific">Diacronema lutheri</name>
    <name type="common">Unicellular marine alga</name>
    <name type="synonym">Monochrysis lutheri</name>
    <dbReference type="NCBI Taxonomy" id="2081491"/>
    <lineage>
        <taxon>Eukaryota</taxon>
        <taxon>Haptista</taxon>
        <taxon>Haptophyta</taxon>
        <taxon>Pavlovophyceae</taxon>
        <taxon>Pavlovales</taxon>
        <taxon>Pavlovaceae</taxon>
        <taxon>Diacronema</taxon>
    </lineage>
</organism>
<evidence type="ECO:0000313" key="2">
    <source>
        <dbReference type="EMBL" id="KAG8457740.1"/>
    </source>
</evidence>
<keyword evidence="3" id="KW-1185">Reference proteome</keyword>
<dbReference type="Proteomes" id="UP000751190">
    <property type="component" value="Unassembled WGS sequence"/>
</dbReference>
<keyword evidence="1" id="KW-1133">Transmembrane helix</keyword>
<protein>
    <submittedName>
        <fullName evidence="2">Uncharacterized protein</fullName>
    </submittedName>
</protein>
<proteinExistence type="predicted"/>
<gene>
    <name evidence="2" type="ORF">KFE25_013246</name>
</gene>
<sequence length="159" mass="16875">MRAAAAGAAGALAAHARSLCTTRSTLPWGHRRSAAVGLSCLAFCAPALVDRSAPARWPLQACVSLMSDHFRTGLPSGWHVADRWLASANVLAQLARARRALPAWQAAVLAATPLCAKLRASTCAARRDYAAYRRWHVAWHVLAALAALLVELAHAARPA</sequence>
<name>A0A8J5X7E8_DIALT</name>
<comment type="caution">
    <text evidence="2">The sequence shown here is derived from an EMBL/GenBank/DDBJ whole genome shotgun (WGS) entry which is preliminary data.</text>
</comment>
<dbReference type="OrthoDB" id="194884at2759"/>
<reference evidence="2" key="1">
    <citation type="submission" date="2021-05" db="EMBL/GenBank/DDBJ databases">
        <title>The genome of the haptophyte Pavlova lutheri (Diacronema luteri, Pavlovales) - a model for lipid biosynthesis in eukaryotic algae.</title>
        <authorList>
            <person name="Hulatt C.J."/>
            <person name="Posewitz M.C."/>
        </authorList>
    </citation>
    <scope>NUCLEOTIDE SEQUENCE</scope>
    <source>
        <strain evidence="2">NIVA-4/92</strain>
    </source>
</reference>
<dbReference type="OMA" id="RTASSHM"/>
<accession>A0A8J5X7E8</accession>